<feature type="domain" description="C2" evidence="14">
    <location>
        <begin position="183"/>
        <end position="303"/>
    </location>
</feature>
<dbReference type="GO" id="GO:0000149">
    <property type="term" value="F:SNARE binding"/>
    <property type="evidence" value="ECO:0007669"/>
    <property type="project" value="TreeGrafter"/>
</dbReference>
<keyword evidence="4 13" id="KW-0812">Transmembrane</keyword>
<dbReference type="GO" id="GO:0030276">
    <property type="term" value="F:clathrin binding"/>
    <property type="evidence" value="ECO:0007669"/>
    <property type="project" value="TreeGrafter"/>
</dbReference>
<dbReference type="Gene3D" id="2.60.40.150">
    <property type="entry name" value="C2 domain"/>
    <property type="match status" value="2"/>
</dbReference>
<dbReference type="FunFam" id="2.60.40.150:FF:000007">
    <property type="entry name" value="Synaptotagmin 1"/>
    <property type="match status" value="1"/>
</dbReference>
<dbReference type="SMART" id="SM00239">
    <property type="entry name" value="C2"/>
    <property type="match status" value="2"/>
</dbReference>
<dbReference type="GO" id="GO:0001786">
    <property type="term" value="F:phosphatidylserine binding"/>
    <property type="evidence" value="ECO:0007669"/>
    <property type="project" value="TreeGrafter"/>
</dbReference>
<dbReference type="GO" id="GO:0030424">
    <property type="term" value="C:axon"/>
    <property type="evidence" value="ECO:0007669"/>
    <property type="project" value="TreeGrafter"/>
</dbReference>
<keyword evidence="8 13" id="KW-1133">Transmembrane helix</keyword>
<dbReference type="PANTHER" id="PTHR10024">
    <property type="entry name" value="SYNAPTOTAGMIN"/>
    <property type="match status" value="1"/>
</dbReference>
<keyword evidence="5" id="KW-0479">Metal-binding</keyword>
<keyword evidence="11" id="KW-0968">Cytoplasmic vesicle</keyword>
<comment type="similarity">
    <text evidence="3">Belongs to the synaptotagmin family.</text>
</comment>
<accession>A0A6J1LYA7</accession>
<feature type="domain" description="C2" evidence="14">
    <location>
        <begin position="316"/>
        <end position="449"/>
    </location>
</feature>
<evidence type="ECO:0000256" key="8">
    <source>
        <dbReference type="ARBA" id="ARBA00022989"/>
    </source>
</evidence>
<organism evidence="15 16">
    <name type="scientific">Drosophila hydei</name>
    <name type="common">Fruit fly</name>
    <dbReference type="NCBI Taxonomy" id="7224"/>
    <lineage>
        <taxon>Eukaryota</taxon>
        <taxon>Metazoa</taxon>
        <taxon>Ecdysozoa</taxon>
        <taxon>Arthropoda</taxon>
        <taxon>Hexapoda</taxon>
        <taxon>Insecta</taxon>
        <taxon>Pterygota</taxon>
        <taxon>Neoptera</taxon>
        <taxon>Endopterygota</taxon>
        <taxon>Diptera</taxon>
        <taxon>Brachycera</taxon>
        <taxon>Muscomorpha</taxon>
        <taxon>Ephydroidea</taxon>
        <taxon>Drosophilidae</taxon>
        <taxon>Drosophila</taxon>
    </lineage>
</organism>
<keyword evidence="6" id="KW-0677">Repeat</keyword>
<dbReference type="GO" id="GO:0048791">
    <property type="term" value="P:calcium ion-regulated exocytosis of neurotransmitter"/>
    <property type="evidence" value="ECO:0007669"/>
    <property type="project" value="TreeGrafter"/>
</dbReference>
<evidence type="ECO:0000256" key="11">
    <source>
        <dbReference type="ARBA" id="ARBA00023329"/>
    </source>
</evidence>
<dbReference type="GO" id="GO:0031045">
    <property type="term" value="C:dense core granule"/>
    <property type="evidence" value="ECO:0007669"/>
    <property type="project" value="TreeGrafter"/>
</dbReference>
<feature type="compositionally biased region" description="Basic and acidic residues" evidence="12">
    <location>
        <begin position="31"/>
        <end position="45"/>
    </location>
</feature>
<evidence type="ECO:0000256" key="9">
    <source>
        <dbReference type="ARBA" id="ARBA00023018"/>
    </source>
</evidence>
<evidence type="ECO:0000256" key="6">
    <source>
        <dbReference type="ARBA" id="ARBA00022737"/>
    </source>
</evidence>
<keyword evidence="15" id="KW-1185">Reference proteome</keyword>
<keyword evidence="7" id="KW-0106">Calcium</keyword>
<evidence type="ECO:0000313" key="16">
    <source>
        <dbReference type="RefSeq" id="XP_023173357.1"/>
    </source>
</evidence>
<dbReference type="Pfam" id="PF00168">
    <property type="entry name" value="C2"/>
    <property type="match status" value="2"/>
</dbReference>
<keyword evidence="9" id="KW-0770">Synapse</keyword>
<dbReference type="PRINTS" id="PR00360">
    <property type="entry name" value="C2DOMAIN"/>
</dbReference>
<dbReference type="GO" id="GO:0005509">
    <property type="term" value="F:calcium ion binding"/>
    <property type="evidence" value="ECO:0007669"/>
    <property type="project" value="TreeGrafter"/>
</dbReference>
<dbReference type="GO" id="GO:0005886">
    <property type="term" value="C:plasma membrane"/>
    <property type="evidence" value="ECO:0007669"/>
    <property type="project" value="TreeGrafter"/>
</dbReference>
<comment type="cofactor">
    <cofactor evidence="1">
        <name>Ca(2+)</name>
        <dbReference type="ChEBI" id="CHEBI:29108"/>
    </cofactor>
</comment>
<dbReference type="RefSeq" id="XP_023173357.1">
    <property type="nucleotide sequence ID" value="XM_023317589.2"/>
</dbReference>
<dbReference type="CDD" id="cd08402">
    <property type="entry name" value="C2B_Synaptotagmin-1"/>
    <property type="match status" value="1"/>
</dbReference>
<evidence type="ECO:0000256" key="5">
    <source>
        <dbReference type="ARBA" id="ARBA00022723"/>
    </source>
</evidence>
<dbReference type="OrthoDB" id="67700at2759"/>
<evidence type="ECO:0000256" key="12">
    <source>
        <dbReference type="SAM" id="MobiDB-lite"/>
    </source>
</evidence>
<dbReference type="Proteomes" id="UP000504633">
    <property type="component" value="Unplaced"/>
</dbReference>
<dbReference type="InterPro" id="IPR001565">
    <property type="entry name" value="Synaptotagmin"/>
</dbReference>
<gene>
    <name evidence="16" type="primary">LOC111601130</name>
</gene>
<evidence type="ECO:0000256" key="13">
    <source>
        <dbReference type="SAM" id="Phobius"/>
    </source>
</evidence>
<dbReference type="InterPro" id="IPR035892">
    <property type="entry name" value="C2_domain_sf"/>
</dbReference>
<feature type="transmembrane region" description="Helical" evidence="13">
    <location>
        <begin position="106"/>
        <end position="127"/>
    </location>
</feature>
<dbReference type="PRINTS" id="PR00399">
    <property type="entry name" value="SYNAPTOTAGMN"/>
</dbReference>
<evidence type="ECO:0000256" key="3">
    <source>
        <dbReference type="ARBA" id="ARBA00006996"/>
    </source>
</evidence>
<evidence type="ECO:0000313" key="15">
    <source>
        <dbReference type="Proteomes" id="UP000504633"/>
    </source>
</evidence>
<evidence type="ECO:0000259" key="14">
    <source>
        <dbReference type="PROSITE" id="PS50004"/>
    </source>
</evidence>
<comment type="subcellular location">
    <subcellularLocation>
        <location evidence="2">Cytoplasmic vesicle</location>
        <location evidence="2">Secretory vesicle</location>
        <location evidence="2">Synaptic vesicle membrane</location>
        <topology evidence="2">Single-pass membrane protein</topology>
    </subcellularLocation>
</comment>
<name>A0A6J1LYA7_DROHY</name>
<sequence>MPPNAKSETEPEPAPVAGAESAADLETANQKLEETTHHSKFRELDQQEQQAAESQRIAQVETTIAPKTTTEAEEAATTSVPVIKKIEHAGEVVTEAIAERTGLPTWGVVAIIILVFLVVFGIIFFCVRRFLKKRRTKDGKGKKGVDMKSVQLLGSAYKEKPDMEELTENAEEGDEEDKQSEQKLGRLNFKLEYDFNSNSLAVTVIQAEELPALDMGGTSDPYVKVYLLPDKKKKFETKVHRKTLSPVFNETFTFKSLPYADAMNKTLVFAIFDFDRFSKHDQIGEVKVPLCTIDLAQTIEEWRDLISVEGEGGQEKLGDICFSLRYVPTAGKLTVVILEAKNLKKMDVGGLSDPYVKIAIMQNGKRLKKKKTSIKKCTLNPYYNESFSFEVPFEQIQKICLVVTVVDYDRIGTSEPIGRCILGCMGTGTELRHWSDMLASPRRPIAQWHTLKDPEETDEILKNMK</sequence>
<dbReference type="GO" id="GO:0048488">
    <property type="term" value="P:synaptic vesicle endocytosis"/>
    <property type="evidence" value="ECO:0007669"/>
    <property type="project" value="UniProtKB-ARBA"/>
</dbReference>
<dbReference type="GO" id="GO:0030672">
    <property type="term" value="C:synaptic vesicle membrane"/>
    <property type="evidence" value="ECO:0007669"/>
    <property type="project" value="UniProtKB-SubCell"/>
</dbReference>
<dbReference type="GO" id="GO:0005544">
    <property type="term" value="F:calcium-dependent phospholipid binding"/>
    <property type="evidence" value="ECO:0007669"/>
    <property type="project" value="TreeGrafter"/>
</dbReference>
<dbReference type="SUPFAM" id="SSF49562">
    <property type="entry name" value="C2 domain (Calcium/lipid-binding domain, CaLB)"/>
    <property type="match status" value="2"/>
</dbReference>
<dbReference type="CDD" id="cd08385">
    <property type="entry name" value="C2A_Synaptotagmin-1-5-6-9-10"/>
    <property type="match status" value="1"/>
</dbReference>
<dbReference type="GeneID" id="111601130"/>
<dbReference type="AlphaFoldDB" id="A0A6J1LYA7"/>
<feature type="region of interest" description="Disordered" evidence="12">
    <location>
        <begin position="1"/>
        <end position="54"/>
    </location>
</feature>
<evidence type="ECO:0000256" key="10">
    <source>
        <dbReference type="ARBA" id="ARBA00023136"/>
    </source>
</evidence>
<evidence type="ECO:0000256" key="2">
    <source>
        <dbReference type="ARBA" id="ARBA00004254"/>
    </source>
</evidence>
<protein>
    <submittedName>
        <fullName evidence="16">Synaptotagmin 1 isoform X3</fullName>
    </submittedName>
</protein>
<dbReference type="GO" id="GO:0007626">
    <property type="term" value="P:locomotory behavior"/>
    <property type="evidence" value="ECO:0007669"/>
    <property type="project" value="UniProtKB-ARBA"/>
</dbReference>
<evidence type="ECO:0000256" key="4">
    <source>
        <dbReference type="ARBA" id="ARBA00022692"/>
    </source>
</evidence>
<proteinExistence type="inferred from homology"/>
<reference evidence="16" key="1">
    <citation type="submission" date="2025-08" db="UniProtKB">
        <authorList>
            <consortium name="RefSeq"/>
        </authorList>
    </citation>
    <scope>IDENTIFICATION</scope>
    <source>
        <strain evidence="16">15085-1641.00</strain>
        <tissue evidence="16">Whole body</tissue>
    </source>
</reference>
<feature type="region of interest" description="Disordered" evidence="12">
    <location>
        <begin position="161"/>
        <end position="180"/>
    </location>
</feature>
<dbReference type="InterPro" id="IPR000008">
    <property type="entry name" value="C2_dom"/>
</dbReference>
<dbReference type="FunFam" id="2.60.40.150:FF:000016">
    <property type="entry name" value="Synaptotagmin 1"/>
    <property type="match status" value="1"/>
</dbReference>
<dbReference type="PANTHER" id="PTHR10024:SF227">
    <property type="entry name" value="SYNAPTOTAGMIN 1"/>
    <property type="match status" value="1"/>
</dbReference>
<keyword evidence="10 13" id="KW-0472">Membrane</keyword>
<feature type="compositionally biased region" description="Acidic residues" evidence="12">
    <location>
        <begin position="164"/>
        <end position="178"/>
    </location>
</feature>
<evidence type="ECO:0000256" key="1">
    <source>
        <dbReference type="ARBA" id="ARBA00001913"/>
    </source>
</evidence>
<dbReference type="PROSITE" id="PS50004">
    <property type="entry name" value="C2"/>
    <property type="match status" value="2"/>
</dbReference>
<evidence type="ECO:0000256" key="7">
    <source>
        <dbReference type="ARBA" id="ARBA00022837"/>
    </source>
</evidence>